<evidence type="ECO:0008006" key="3">
    <source>
        <dbReference type="Google" id="ProtNLM"/>
    </source>
</evidence>
<sequence>MARYDMSTIETGALGAVAPGAVFLQLGMAAALGRHGAIDRVAAHKWFNLAARDGVAEAIRLRRELSLEMSAAEIADAQRAAREWLAAH</sequence>
<accession>A0A7W6CWR9</accession>
<protein>
    <recommendedName>
        <fullName evidence="3">Sel1 repeat family protein</fullName>
    </recommendedName>
</protein>
<dbReference type="AlphaFoldDB" id="A0A7W6CWR9"/>
<dbReference type="InterPro" id="IPR011990">
    <property type="entry name" value="TPR-like_helical_dom_sf"/>
</dbReference>
<dbReference type="Proteomes" id="UP000528964">
    <property type="component" value="Unassembled WGS sequence"/>
</dbReference>
<evidence type="ECO:0000313" key="2">
    <source>
        <dbReference type="Proteomes" id="UP000528964"/>
    </source>
</evidence>
<gene>
    <name evidence="1" type="ORF">GGR24_001134</name>
</gene>
<reference evidence="1 2" key="1">
    <citation type="submission" date="2020-08" db="EMBL/GenBank/DDBJ databases">
        <title>Genomic Encyclopedia of Type Strains, Phase IV (KMG-IV): sequencing the most valuable type-strain genomes for metagenomic binning, comparative biology and taxonomic classification.</title>
        <authorList>
            <person name="Goeker M."/>
        </authorList>
    </citation>
    <scope>NUCLEOTIDE SEQUENCE [LARGE SCALE GENOMIC DNA]</scope>
    <source>
        <strain evidence="1 2">DSM 25481</strain>
    </source>
</reference>
<proteinExistence type="predicted"/>
<evidence type="ECO:0000313" key="1">
    <source>
        <dbReference type="EMBL" id="MBB3972501.1"/>
    </source>
</evidence>
<keyword evidence="2" id="KW-1185">Reference proteome</keyword>
<dbReference type="RefSeq" id="WP_183394291.1">
    <property type="nucleotide sequence ID" value="NZ_JACIDR010000001.1"/>
</dbReference>
<name>A0A7W6CWR9_9HYPH</name>
<dbReference type="Gene3D" id="1.25.40.10">
    <property type="entry name" value="Tetratricopeptide repeat domain"/>
    <property type="match status" value="1"/>
</dbReference>
<organism evidence="1 2">
    <name type="scientific">Hansschlegelia beijingensis</name>
    <dbReference type="NCBI Taxonomy" id="1133344"/>
    <lineage>
        <taxon>Bacteria</taxon>
        <taxon>Pseudomonadati</taxon>
        <taxon>Pseudomonadota</taxon>
        <taxon>Alphaproteobacteria</taxon>
        <taxon>Hyphomicrobiales</taxon>
        <taxon>Methylopilaceae</taxon>
        <taxon>Hansschlegelia</taxon>
    </lineage>
</organism>
<dbReference type="EMBL" id="JACIDR010000001">
    <property type="protein sequence ID" value="MBB3972501.1"/>
    <property type="molecule type" value="Genomic_DNA"/>
</dbReference>
<comment type="caution">
    <text evidence="1">The sequence shown here is derived from an EMBL/GenBank/DDBJ whole genome shotgun (WGS) entry which is preliminary data.</text>
</comment>